<dbReference type="PANTHER" id="PTHR38599:SF1">
    <property type="entry name" value="CUPIN DOMAIN PROTEIN (AFU_ORTHOLOGUE AFUA_3G13620)"/>
    <property type="match status" value="1"/>
</dbReference>
<dbReference type="PANTHER" id="PTHR38599">
    <property type="entry name" value="CUPIN DOMAIN PROTEIN (AFU_ORTHOLOGUE AFUA_3G13620)"/>
    <property type="match status" value="1"/>
</dbReference>
<proteinExistence type="predicted"/>
<dbReference type="InterPro" id="IPR011051">
    <property type="entry name" value="RmlC_Cupin_sf"/>
</dbReference>
<dbReference type="CDD" id="cd02236">
    <property type="entry name" value="cupin_CV2614-like"/>
    <property type="match status" value="1"/>
</dbReference>
<dbReference type="EMBL" id="WXYO01000004">
    <property type="protein sequence ID" value="NAS12221.1"/>
    <property type="molecule type" value="Genomic_DNA"/>
</dbReference>
<keyword evidence="4" id="KW-1185">Reference proteome</keyword>
<keyword evidence="1" id="KW-0732">Signal</keyword>
<dbReference type="Pfam" id="PF07883">
    <property type="entry name" value="Cupin_2"/>
    <property type="match status" value="1"/>
</dbReference>
<accession>A0A6L9EC89</accession>
<dbReference type="Proteomes" id="UP000475249">
    <property type="component" value="Unassembled WGS sequence"/>
</dbReference>
<name>A0A6L9EC89_9FLAO</name>
<feature type="signal peptide" evidence="1">
    <location>
        <begin position="1"/>
        <end position="19"/>
    </location>
</feature>
<evidence type="ECO:0000256" key="1">
    <source>
        <dbReference type="SAM" id="SignalP"/>
    </source>
</evidence>
<dbReference type="InterPro" id="IPR013096">
    <property type="entry name" value="Cupin_2"/>
</dbReference>
<feature type="chain" id="PRO_5026743468" evidence="1">
    <location>
        <begin position="20"/>
        <end position="140"/>
    </location>
</feature>
<dbReference type="InterPro" id="IPR014710">
    <property type="entry name" value="RmlC-like_jellyroll"/>
</dbReference>
<sequence>MKNLIPLLIASLISLNLHAQYSGEIKVVELLDAETNAIGQKIEYPNFDSAKVTIRKVIFPPGSDTGWHKHEMPVFSYILSGTLTVEVEDRKSLEYSGGESFAESIGIYHRGINKTDDDVEIIAIYLGGDQQQLSIARPEE</sequence>
<dbReference type="Gene3D" id="2.60.120.10">
    <property type="entry name" value="Jelly Rolls"/>
    <property type="match status" value="1"/>
</dbReference>
<evidence type="ECO:0000313" key="3">
    <source>
        <dbReference type="EMBL" id="NAS12221.1"/>
    </source>
</evidence>
<evidence type="ECO:0000259" key="2">
    <source>
        <dbReference type="Pfam" id="PF07883"/>
    </source>
</evidence>
<organism evidence="3 4">
    <name type="scientific">Poritiphilus flavus</name>
    <dbReference type="NCBI Taxonomy" id="2697053"/>
    <lineage>
        <taxon>Bacteria</taxon>
        <taxon>Pseudomonadati</taxon>
        <taxon>Bacteroidota</taxon>
        <taxon>Flavobacteriia</taxon>
        <taxon>Flavobacteriales</taxon>
        <taxon>Flavobacteriaceae</taxon>
        <taxon>Poritiphilus</taxon>
    </lineage>
</organism>
<gene>
    <name evidence="3" type="ORF">GTQ38_09425</name>
</gene>
<feature type="domain" description="Cupin type-2" evidence="2">
    <location>
        <begin position="57"/>
        <end position="125"/>
    </location>
</feature>
<reference evidence="3 4" key="1">
    <citation type="submission" date="2020-01" db="EMBL/GenBank/DDBJ databases">
        <title>Bacteria diversity of Porities sp.</title>
        <authorList>
            <person name="Wang G."/>
        </authorList>
    </citation>
    <scope>NUCLEOTIDE SEQUENCE [LARGE SCALE GENOMIC DNA]</scope>
    <source>
        <strain evidence="3 4">R33</strain>
    </source>
</reference>
<evidence type="ECO:0000313" key="4">
    <source>
        <dbReference type="Proteomes" id="UP000475249"/>
    </source>
</evidence>
<comment type="caution">
    <text evidence="3">The sequence shown here is derived from an EMBL/GenBank/DDBJ whole genome shotgun (WGS) entry which is preliminary data.</text>
</comment>
<dbReference type="AlphaFoldDB" id="A0A6L9EC89"/>
<dbReference type="RefSeq" id="WP_161435264.1">
    <property type="nucleotide sequence ID" value="NZ_WXYO01000004.1"/>
</dbReference>
<dbReference type="SUPFAM" id="SSF51182">
    <property type="entry name" value="RmlC-like cupins"/>
    <property type="match status" value="1"/>
</dbReference>
<protein>
    <submittedName>
        <fullName evidence="3">Cupin domain-containing protein</fullName>
    </submittedName>
</protein>